<gene>
    <name evidence="2" type="ORF">HYALB_00013481</name>
</gene>
<dbReference type="InterPro" id="IPR056002">
    <property type="entry name" value="DUF7580"/>
</dbReference>
<dbReference type="PANTHER" id="PTHR35186:SF4">
    <property type="entry name" value="PRION-INHIBITION AND PROPAGATION HELO DOMAIN-CONTAINING PROTEIN"/>
    <property type="match status" value="1"/>
</dbReference>
<dbReference type="AlphaFoldDB" id="A0A9N9LX62"/>
<organism evidence="2 3">
    <name type="scientific">Hymenoscyphus albidus</name>
    <dbReference type="NCBI Taxonomy" id="595503"/>
    <lineage>
        <taxon>Eukaryota</taxon>
        <taxon>Fungi</taxon>
        <taxon>Dikarya</taxon>
        <taxon>Ascomycota</taxon>
        <taxon>Pezizomycotina</taxon>
        <taxon>Leotiomycetes</taxon>
        <taxon>Helotiales</taxon>
        <taxon>Helotiaceae</taxon>
        <taxon>Hymenoscyphus</taxon>
    </lineage>
</organism>
<evidence type="ECO:0000259" key="1">
    <source>
        <dbReference type="Pfam" id="PF24476"/>
    </source>
</evidence>
<dbReference type="EMBL" id="CAJVRM010000355">
    <property type="protein sequence ID" value="CAG8980079.1"/>
    <property type="molecule type" value="Genomic_DNA"/>
</dbReference>
<name>A0A9N9LX62_9HELO</name>
<evidence type="ECO:0000313" key="3">
    <source>
        <dbReference type="Proteomes" id="UP000701801"/>
    </source>
</evidence>
<evidence type="ECO:0000313" key="2">
    <source>
        <dbReference type="EMBL" id="CAG8980079.1"/>
    </source>
</evidence>
<dbReference type="OrthoDB" id="3565018at2759"/>
<dbReference type="Pfam" id="PF24476">
    <property type="entry name" value="DUF7580"/>
    <property type="match status" value="1"/>
</dbReference>
<accession>A0A9N9LX62</accession>
<protein>
    <recommendedName>
        <fullName evidence="1">DUF7580 domain-containing protein</fullName>
    </recommendedName>
</protein>
<proteinExistence type="predicted"/>
<feature type="domain" description="DUF7580" evidence="1">
    <location>
        <begin position="150"/>
        <end position="324"/>
    </location>
</feature>
<dbReference type="Proteomes" id="UP000701801">
    <property type="component" value="Unassembled WGS sequence"/>
</dbReference>
<dbReference type="PANTHER" id="PTHR35186">
    <property type="entry name" value="ANK_REP_REGION DOMAIN-CONTAINING PROTEIN"/>
    <property type="match status" value="1"/>
</dbReference>
<reference evidence="2" key="1">
    <citation type="submission" date="2021-07" db="EMBL/GenBank/DDBJ databases">
        <authorList>
            <person name="Durling M."/>
        </authorList>
    </citation>
    <scope>NUCLEOTIDE SEQUENCE</scope>
</reference>
<keyword evidence="3" id="KW-1185">Reference proteome</keyword>
<comment type="caution">
    <text evidence="2">The sequence shown here is derived from an EMBL/GenBank/DDBJ whole genome shotgun (WGS) entry which is preliminary data.</text>
</comment>
<sequence length="399" mass="44718">MAFDIQKDHVKPLIIRREVLIRTRKEDVKVDVPSMAPGVSGLQQDLNQLRRDFESKSSPQVNVWPRPQLKSTISETPSSISSHGSLRSIFSRNSSISSSTTISTSNGTEVLLADTVSSKLRLPHRSKPKKSVGFRVETQQVTLVPKPEPCQPQPIQPQVTTEIKDLCSALQSPNTTTSCFGYLCDDEDHHHEIIQLGDKPQGMNEMKSVSLEQLLGSRKLNRRQRYIIATILASSLLQLGTTPWMTQKMEKRSIFFDQTESNVDLEHPYIRHSFLSSKKHNAAQENNNDPPVTRFAARNSLANLGILLELCFYQPVESYASWSDHLVNGTPHSAIDYMTARDWVDSVGGQEPELEPIIRCCVSCSFEGTADWENKNFVRAVYSSVIAPLEKVIASRTVS</sequence>